<sequence>MRRILAAVTPPHRVLQSSAALFLHIRSPISTSNSIPLSPPPLKHSAVLTKEEFAAIRDLVPRLCDAGQHDTAVRLVTTALLTDPPLDSLPISSLADRLSTLPDMTAAMSLLTALRYHPRRPSPLPFCSALLSSYFTGHRHKEAAKVLSWLFRADSPCRPDAAVYRTAVEGFCWLGRMIEALRAVKEMVADGISPGSKLRESVYRGLLREARIDEALELNATLKLIEESGEGFDGALELLDRIIKEWEE</sequence>
<dbReference type="PROSITE" id="PS51375">
    <property type="entry name" value="PPR"/>
    <property type="match status" value="1"/>
</dbReference>
<dbReference type="Gene3D" id="1.25.40.10">
    <property type="entry name" value="Tetratricopeptide repeat domain"/>
    <property type="match status" value="1"/>
</dbReference>
<dbReference type="InterPro" id="IPR050667">
    <property type="entry name" value="PPR-containing_protein"/>
</dbReference>
<keyword evidence="5" id="KW-1185">Reference proteome</keyword>
<dbReference type="InterPro" id="IPR002885">
    <property type="entry name" value="PPR_rpt"/>
</dbReference>
<evidence type="ECO:0000313" key="5">
    <source>
        <dbReference type="Proteomes" id="UP001327560"/>
    </source>
</evidence>
<reference evidence="4 5" key="1">
    <citation type="submission" date="2023-10" db="EMBL/GenBank/DDBJ databases">
        <title>Chromosome-scale genome assembly provides insights into flower coloration mechanisms of Canna indica.</title>
        <authorList>
            <person name="Li C."/>
        </authorList>
    </citation>
    <scope>NUCLEOTIDE SEQUENCE [LARGE SCALE GENOMIC DNA]</scope>
    <source>
        <tissue evidence="4">Flower</tissue>
    </source>
</reference>
<dbReference type="InterPro" id="IPR011990">
    <property type="entry name" value="TPR-like_helical_dom_sf"/>
</dbReference>
<dbReference type="PANTHER" id="PTHR47939:SF5">
    <property type="entry name" value="PENTACOTRIPEPTIDE-REPEAT REGION OF PRORP DOMAIN-CONTAINING PROTEIN"/>
    <property type="match status" value="1"/>
</dbReference>
<dbReference type="Proteomes" id="UP001327560">
    <property type="component" value="Chromosome 8"/>
</dbReference>
<name>A0AAQ3KWQ5_9LILI</name>
<comment type="similarity">
    <text evidence="1">Belongs to the PPR family. P subfamily.</text>
</comment>
<evidence type="ECO:0000256" key="2">
    <source>
        <dbReference type="ARBA" id="ARBA00022737"/>
    </source>
</evidence>
<accession>A0AAQ3KWQ5</accession>
<evidence type="ECO:0000256" key="3">
    <source>
        <dbReference type="PROSITE-ProRule" id="PRU00708"/>
    </source>
</evidence>
<feature type="repeat" description="PPR" evidence="3">
    <location>
        <begin position="160"/>
        <end position="194"/>
    </location>
</feature>
<dbReference type="Pfam" id="PF01535">
    <property type="entry name" value="PPR"/>
    <property type="match status" value="1"/>
</dbReference>
<proteinExistence type="inferred from homology"/>
<dbReference type="AlphaFoldDB" id="A0AAQ3KWQ5"/>
<evidence type="ECO:0000256" key="1">
    <source>
        <dbReference type="ARBA" id="ARBA00007626"/>
    </source>
</evidence>
<dbReference type="EMBL" id="CP136897">
    <property type="protein sequence ID" value="WOL16482.1"/>
    <property type="molecule type" value="Genomic_DNA"/>
</dbReference>
<dbReference type="PANTHER" id="PTHR47939">
    <property type="entry name" value="MEMBRANE-ASSOCIATED SALT-INDUCIBLE PROTEIN-LIKE"/>
    <property type="match status" value="1"/>
</dbReference>
<evidence type="ECO:0000313" key="4">
    <source>
        <dbReference type="EMBL" id="WOL16482.1"/>
    </source>
</evidence>
<organism evidence="4 5">
    <name type="scientific">Canna indica</name>
    <name type="common">Indian-shot</name>
    <dbReference type="NCBI Taxonomy" id="4628"/>
    <lineage>
        <taxon>Eukaryota</taxon>
        <taxon>Viridiplantae</taxon>
        <taxon>Streptophyta</taxon>
        <taxon>Embryophyta</taxon>
        <taxon>Tracheophyta</taxon>
        <taxon>Spermatophyta</taxon>
        <taxon>Magnoliopsida</taxon>
        <taxon>Liliopsida</taxon>
        <taxon>Zingiberales</taxon>
        <taxon>Cannaceae</taxon>
        <taxon>Canna</taxon>
    </lineage>
</organism>
<gene>
    <name evidence="4" type="ORF">Cni_G25269</name>
</gene>
<evidence type="ECO:0008006" key="6">
    <source>
        <dbReference type="Google" id="ProtNLM"/>
    </source>
</evidence>
<keyword evidence="2" id="KW-0677">Repeat</keyword>
<protein>
    <recommendedName>
        <fullName evidence="6">Pentatricopeptide repeat-containing protein</fullName>
    </recommendedName>
</protein>